<name>A0AAW7JT02_9GAMM</name>
<comment type="caution">
    <text evidence="2">The sequence shown here is derived from an EMBL/GenBank/DDBJ whole genome shotgun (WGS) entry which is preliminary data.</text>
</comment>
<reference evidence="1 3" key="1">
    <citation type="submission" date="2015-03" db="EMBL/GenBank/DDBJ databases">
        <authorList>
            <consortium name="Pathogen Informatics"/>
            <person name="Murphy D."/>
        </authorList>
    </citation>
    <scope>NUCLEOTIDE SEQUENCE [LARGE SCALE GENOMIC DNA]</scope>
    <source>
        <strain evidence="3">type strain: CIP110231</strain>
        <strain evidence="1">Type strain: CIP110231</strain>
    </source>
</reference>
<proteinExistence type="predicted"/>
<dbReference type="EMBL" id="JAUEHU010000001">
    <property type="protein sequence ID" value="MDN0086063.1"/>
    <property type="molecule type" value="Genomic_DNA"/>
</dbReference>
<dbReference type="PROSITE" id="PS51257">
    <property type="entry name" value="PROKAR_LIPOPROTEIN"/>
    <property type="match status" value="1"/>
</dbReference>
<evidence type="ECO:0000313" key="2">
    <source>
        <dbReference type="EMBL" id="MDN0086063.1"/>
    </source>
</evidence>
<dbReference type="AlphaFoldDB" id="A0AAW7JT02"/>
<accession>A0AAW7JT02</accession>
<dbReference type="Proteomes" id="UP000040578">
    <property type="component" value="Unassembled WGS sequence"/>
</dbReference>
<dbReference type="InterPro" id="IPR010824">
    <property type="entry name" value="DUF1425"/>
</dbReference>
<organism evidence="2 4">
    <name type="scientific">Yersinia nurmii</name>
    <dbReference type="NCBI Taxonomy" id="685706"/>
    <lineage>
        <taxon>Bacteria</taxon>
        <taxon>Pseudomonadati</taxon>
        <taxon>Pseudomonadota</taxon>
        <taxon>Gammaproteobacteria</taxon>
        <taxon>Enterobacterales</taxon>
        <taxon>Yersiniaceae</taxon>
        <taxon>Yersinia</taxon>
    </lineage>
</organism>
<dbReference type="InterPro" id="IPR038483">
    <property type="entry name" value="YcfL-like_sf"/>
</dbReference>
<dbReference type="Gene3D" id="2.60.40.3230">
    <property type="match status" value="1"/>
</dbReference>
<evidence type="ECO:0000313" key="3">
    <source>
        <dbReference type="Proteomes" id="UP000040578"/>
    </source>
</evidence>
<protein>
    <submittedName>
        <fullName evidence="1">Lipoprotein</fullName>
    </submittedName>
    <submittedName>
        <fullName evidence="2">YcfL family protein</fullName>
    </submittedName>
</protein>
<dbReference type="RefSeq" id="WP_049596415.1">
    <property type="nucleotide sequence ID" value="NZ_CPYD01000001.1"/>
</dbReference>
<gene>
    <name evidence="1" type="primary">ycfL</name>
    <name evidence="1" type="ORF">ERS137967_00133</name>
    <name evidence="2" type="ORF">QVN42_01400</name>
</gene>
<evidence type="ECO:0000313" key="4">
    <source>
        <dbReference type="Proteomes" id="UP001167864"/>
    </source>
</evidence>
<evidence type="ECO:0000313" key="1">
    <source>
        <dbReference type="EMBL" id="CND86324.1"/>
    </source>
</evidence>
<keyword evidence="3" id="KW-1185">Reference proteome</keyword>
<reference evidence="2" key="2">
    <citation type="submission" date="2023-06" db="EMBL/GenBank/DDBJ databases">
        <authorList>
            <person name="Polev D.E."/>
            <person name="Saitova A.T."/>
            <person name="Bogumilchik E.A."/>
            <person name="Kokorina G.I."/>
            <person name="Voskresenskaia E.A."/>
        </authorList>
    </citation>
    <scope>NUCLEOTIDE SEQUENCE</scope>
    <source>
        <strain evidence="2">2145 StPb PI</strain>
    </source>
</reference>
<dbReference type="EMBL" id="CPYD01000001">
    <property type="protein sequence ID" value="CND86324.1"/>
    <property type="molecule type" value="Genomic_DNA"/>
</dbReference>
<sequence length="129" mass="14162">MRRFKAFLLPGMFLIPVITLLGCSAPQGIAVNQRQAVVMDSPVLTAGILAEKPAISTLSGRSIATSTLMSSSTKPVTVNYRFYWYDAQGLDLLPFETPRKVTIAPNSEVDIQSITPNLDARSVRLYLFL</sequence>
<keyword evidence="1" id="KW-0449">Lipoprotein</keyword>
<dbReference type="CDD" id="cd09030">
    <property type="entry name" value="DUF1425"/>
    <property type="match status" value="1"/>
</dbReference>
<dbReference type="Pfam" id="PF07233">
    <property type="entry name" value="DUF1425"/>
    <property type="match status" value="1"/>
</dbReference>
<dbReference type="Proteomes" id="UP001167864">
    <property type="component" value="Unassembled WGS sequence"/>
</dbReference>